<proteinExistence type="inferred from homology"/>
<evidence type="ECO:0000256" key="3">
    <source>
        <dbReference type="ARBA" id="ARBA00022618"/>
    </source>
</evidence>
<keyword evidence="3" id="KW-0132">Cell division</keyword>
<keyword evidence="4" id="KW-0159">Chromosome partition</keyword>
<dbReference type="InterPro" id="IPR004107">
    <property type="entry name" value="Integrase_SAM-like_N"/>
</dbReference>
<evidence type="ECO:0000256" key="4">
    <source>
        <dbReference type="ARBA" id="ARBA00022829"/>
    </source>
</evidence>
<evidence type="ECO:0000259" key="10">
    <source>
        <dbReference type="PROSITE" id="PS51900"/>
    </source>
</evidence>
<dbReference type="Pfam" id="PF00589">
    <property type="entry name" value="Phage_integrase"/>
    <property type="match status" value="1"/>
</dbReference>
<evidence type="ECO:0000256" key="2">
    <source>
        <dbReference type="ARBA" id="ARBA00022490"/>
    </source>
</evidence>
<reference evidence="11" key="1">
    <citation type="journal article" date="2015" name="Nature">
        <title>Complex archaea that bridge the gap between prokaryotes and eukaryotes.</title>
        <authorList>
            <person name="Spang A."/>
            <person name="Saw J.H."/>
            <person name="Jorgensen S.L."/>
            <person name="Zaremba-Niedzwiedzka K."/>
            <person name="Martijn J."/>
            <person name="Lind A.E."/>
            <person name="van Eijk R."/>
            <person name="Schleper C."/>
            <person name="Guy L."/>
            <person name="Ettema T.J."/>
        </authorList>
    </citation>
    <scope>NUCLEOTIDE SEQUENCE</scope>
</reference>
<feature type="domain" description="Tyr recombinase" evidence="9">
    <location>
        <begin position="109"/>
        <end position="293"/>
    </location>
</feature>
<dbReference type="GO" id="GO:0007059">
    <property type="term" value="P:chromosome segregation"/>
    <property type="evidence" value="ECO:0007669"/>
    <property type="project" value="UniProtKB-KW"/>
</dbReference>
<dbReference type="HAMAP" id="MF_01808">
    <property type="entry name" value="Recomb_XerC_XerD"/>
    <property type="match status" value="1"/>
</dbReference>
<dbReference type="CDD" id="cd00798">
    <property type="entry name" value="INT_XerDC_C"/>
    <property type="match status" value="1"/>
</dbReference>
<accession>A0A0F8XSQ9</accession>
<evidence type="ECO:0000256" key="6">
    <source>
        <dbReference type="ARBA" id="ARBA00023125"/>
    </source>
</evidence>
<dbReference type="NCBIfam" id="NF001399">
    <property type="entry name" value="PRK00283.1"/>
    <property type="match status" value="1"/>
</dbReference>
<dbReference type="GO" id="GO:0015074">
    <property type="term" value="P:DNA integration"/>
    <property type="evidence" value="ECO:0007669"/>
    <property type="project" value="UniProtKB-KW"/>
</dbReference>
<feature type="non-terminal residue" evidence="11">
    <location>
        <position position="298"/>
    </location>
</feature>
<dbReference type="InterPro" id="IPR010998">
    <property type="entry name" value="Integrase_recombinase_N"/>
</dbReference>
<dbReference type="InterPro" id="IPR002104">
    <property type="entry name" value="Integrase_catalytic"/>
</dbReference>
<dbReference type="InterPro" id="IPR013762">
    <property type="entry name" value="Integrase-like_cat_sf"/>
</dbReference>
<evidence type="ECO:0000256" key="7">
    <source>
        <dbReference type="ARBA" id="ARBA00023172"/>
    </source>
</evidence>
<dbReference type="PANTHER" id="PTHR30349">
    <property type="entry name" value="PHAGE INTEGRASE-RELATED"/>
    <property type="match status" value="1"/>
</dbReference>
<keyword evidence="5" id="KW-0229">DNA integration</keyword>
<keyword evidence="7" id="KW-0233">DNA recombination</keyword>
<keyword evidence="6" id="KW-0238">DNA-binding</keyword>
<feature type="domain" description="Core-binding (CB)" evidence="10">
    <location>
        <begin position="1"/>
        <end position="88"/>
    </location>
</feature>
<sequence length="298" mass="34386">MNWEDHIKDFEIFLKLEKSLSPHSVEAYTRDIGKLISFLDIQGYNLSPSSIRLNHLTEFLTWINEMGLSPRSQARLVSGIKAFFKFLLLEDIIESDPTSLLELPRMGRKLPEVLSIEEIDRILGEIDLSRPEGRRNRAMLEVLYSCGLRVSEMINLRLSHVYFDKNFIRVSGKGNKERLVPLGRTAIKEIRNYFPDRNSLPKIEKEHEDVLFLNRRGRKLSRVMIFSIVKDLVASAGINKNVSPHTFRHSFATHLIDGGADLRAVQEMLGHESILTTDIYTHLDHLHNKILLHILVQQ</sequence>
<dbReference type="GO" id="GO:0005737">
    <property type="term" value="C:cytoplasm"/>
    <property type="evidence" value="ECO:0007669"/>
    <property type="project" value="UniProtKB-SubCell"/>
</dbReference>
<keyword evidence="2" id="KW-0963">Cytoplasm</keyword>
<dbReference type="Gene3D" id="1.10.443.10">
    <property type="entry name" value="Intergrase catalytic core"/>
    <property type="match status" value="1"/>
</dbReference>
<dbReference type="PROSITE" id="PS51898">
    <property type="entry name" value="TYR_RECOMBINASE"/>
    <property type="match status" value="1"/>
</dbReference>
<evidence type="ECO:0008006" key="12">
    <source>
        <dbReference type="Google" id="ProtNLM"/>
    </source>
</evidence>
<evidence type="ECO:0000259" key="9">
    <source>
        <dbReference type="PROSITE" id="PS51898"/>
    </source>
</evidence>
<dbReference type="Pfam" id="PF02899">
    <property type="entry name" value="Phage_int_SAM_1"/>
    <property type="match status" value="1"/>
</dbReference>
<dbReference type="SUPFAM" id="SSF56349">
    <property type="entry name" value="DNA breaking-rejoining enzymes"/>
    <property type="match status" value="1"/>
</dbReference>
<dbReference type="InterPro" id="IPR050090">
    <property type="entry name" value="Tyrosine_recombinase_XerCD"/>
</dbReference>
<evidence type="ECO:0000256" key="5">
    <source>
        <dbReference type="ARBA" id="ARBA00022908"/>
    </source>
</evidence>
<name>A0A0F8XSQ9_9ZZZZ</name>
<evidence type="ECO:0000313" key="11">
    <source>
        <dbReference type="EMBL" id="KKK72137.1"/>
    </source>
</evidence>
<comment type="subcellular location">
    <subcellularLocation>
        <location evidence="1">Cytoplasm</location>
    </subcellularLocation>
</comment>
<evidence type="ECO:0000256" key="1">
    <source>
        <dbReference type="ARBA" id="ARBA00004496"/>
    </source>
</evidence>
<comment type="caution">
    <text evidence="11">The sequence shown here is derived from an EMBL/GenBank/DDBJ whole genome shotgun (WGS) entry which is preliminary data.</text>
</comment>
<dbReference type="GO" id="GO:0003677">
    <property type="term" value="F:DNA binding"/>
    <property type="evidence" value="ECO:0007669"/>
    <property type="project" value="UniProtKB-KW"/>
</dbReference>
<gene>
    <name evidence="11" type="ORF">LCGC14_2906890</name>
</gene>
<dbReference type="EMBL" id="LAZR01057403">
    <property type="protein sequence ID" value="KKK72137.1"/>
    <property type="molecule type" value="Genomic_DNA"/>
</dbReference>
<dbReference type="InterPro" id="IPR044068">
    <property type="entry name" value="CB"/>
</dbReference>
<dbReference type="Gene3D" id="1.10.150.130">
    <property type="match status" value="1"/>
</dbReference>
<dbReference type="InterPro" id="IPR011010">
    <property type="entry name" value="DNA_brk_join_enz"/>
</dbReference>
<organism evidence="11">
    <name type="scientific">marine sediment metagenome</name>
    <dbReference type="NCBI Taxonomy" id="412755"/>
    <lineage>
        <taxon>unclassified sequences</taxon>
        <taxon>metagenomes</taxon>
        <taxon>ecological metagenomes</taxon>
    </lineage>
</organism>
<dbReference type="PROSITE" id="PS51900">
    <property type="entry name" value="CB"/>
    <property type="match status" value="1"/>
</dbReference>
<evidence type="ECO:0000256" key="8">
    <source>
        <dbReference type="ARBA" id="ARBA00023306"/>
    </source>
</evidence>
<dbReference type="InterPro" id="IPR023009">
    <property type="entry name" value="Tyrosine_recombinase_XerC/XerD"/>
</dbReference>
<dbReference type="PANTHER" id="PTHR30349:SF81">
    <property type="entry name" value="TYROSINE RECOMBINASE XERC"/>
    <property type="match status" value="1"/>
</dbReference>
<keyword evidence="8" id="KW-0131">Cell cycle</keyword>
<dbReference type="GO" id="GO:0006310">
    <property type="term" value="P:DNA recombination"/>
    <property type="evidence" value="ECO:0007669"/>
    <property type="project" value="UniProtKB-KW"/>
</dbReference>
<dbReference type="AlphaFoldDB" id="A0A0F8XSQ9"/>
<dbReference type="GO" id="GO:0051301">
    <property type="term" value="P:cell division"/>
    <property type="evidence" value="ECO:0007669"/>
    <property type="project" value="UniProtKB-KW"/>
</dbReference>
<protein>
    <recommendedName>
        <fullName evidence="12">Tyrosine recombinase XerD</fullName>
    </recommendedName>
</protein>